<dbReference type="Proteomes" id="UP001295444">
    <property type="component" value="Chromosome 09"/>
</dbReference>
<evidence type="ECO:0000256" key="1">
    <source>
        <dbReference type="SAM" id="MobiDB-lite"/>
    </source>
</evidence>
<gene>
    <name evidence="2" type="ORF">PECUL_23A028605</name>
</gene>
<evidence type="ECO:0000313" key="3">
    <source>
        <dbReference type="Proteomes" id="UP001295444"/>
    </source>
</evidence>
<evidence type="ECO:0000313" key="2">
    <source>
        <dbReference type="EMBL" id="CAH2315693.1"/>
    </source>
</evidence>
<dbReference type="EMBL" id="OW240920">
    <property type="protein sequence ID" value="CAH2315693.1"/>
    <property type="molecule type" value="Genomic_DNA"/>
</dbReference>
<dbReference type="AlphaFoldDB" id="A0AAD1WKZ0"/>
<proteinExistence type="predicted"/>
<organism evidence="2 3">
    <name type="scientific">Pelobates cultripes</name>
    <name type="common">Western spadefoot toad</name>
    <dbReference type="NCBI Taxonomy" id="61616"/>
    <lineage>
        <taxon>Eukaryota</taxon>
        <taxon>Metazoa</taxon>
        <taxon>Chordata</taxon>
        <taxon>Craniata</taxon>
        <taxon>Vertebrata</taxon>
        <taxon>Euteleostomi</taxon>
        <taxon>Amphibia</taxon>
        <taxon>Batrachia</taxon>
        <taxon>Anura</taxon>
        <taxon>Pelobatoidea</taxon>
        <taxon>Pelobatidae</taxon>
        <taxon>Pelobates</taxon>
    </lineage>
</organism>
<reference evidence="2" key="1">
    <citation type="submission" date="2022-03" db="EMBL/GenBank/DDBJ databases">
        <authorList>
            <person name="Alioto T."/>
            <person name="Alioto T."/>
            <person name="Gomez Garrido J."/>
        </authorList>
    </citation>
    <scope>NUCLEOTIDE SEQUENCE</scope>
</reference>
<accession>A0AAD1WKZ0</accession>
<name>A0AAD1WKZ0_PELCU</name>
<feature type="region of interest" description="Disordered" evidence="1">
    <location>
        <begin position="1"/>
        <end position="31"/>
    </location>
</feature>
<sequence length="84" mass="9027">MRAQEILSNLDKSVEEGSDETYPNPYEDEISKGEDLAGKQFASASSKKALTTELSDLAGSGELLDAKATPVFGPDDLRHPRSAE</sequence>
<keyword evidence="3" id="KW-1185">Reference proteome</keyword>
<feature type="compositionally biased region" description="Polar residues" evidence="1">
    <location>
        <begin position="1"/>
        <end position="11"/>
    </location>
</feature>
<protein>
    <submittedName>
        <fullName evidence="2">Uncharacterized protein</fullName>
    </submittedName>
</protein>